<feature type="compositionally biased region" description="Polar residues" evidence="1">
    <location>
        <begin position="48"/>
        <end position="67"/>
    </location>
</feature>
<accession>A0A6A6SAN9</accession>
<reference evidence="2" key="1">
    <citation type="journal article" date="2020" name="Stud. Mycol.">
        <title>101 Dothideomycetes genomes: a test case for predicting lifestyles and emergence of pathogens.</title>
        <authorList>
            <person name="Haridas S."/>
            <person name="Albert R."/>
            <person name="Binder M."/>
            <person name="Bloem J."/>
            <person name="Labutti K."/>
            <person name="Salamov A."/>
            <person name="Andreopoulos B."/>
            <person name="Baker S."/>
            <person name="Barry K."/>
            <person name="Bills G."/>
            <person name="Bluhm B."/>
            <person name="Cannon C."/>
            <person name="Castanera R."/>
            <person name="Culley D."/>
            <person name="Daum C."/>
            <person name="Ezra D."/>
            <person name="Gonzalez J."/>
            <person name="Henrissat B."/>
            <person name="Kuo A."/>
            <person name="Liang C."/>
            <person name="Lipzen A."/>
            <person name="Lutzoni F."/>
            <person name="Magnuson J."/>
            <person name="Mondo S."/>
            <person name="Nolan M."/>
            <person name="Ohm R."/>
            <person name="Pangilinan J."/>
            <person name="Park H.-J."/>
            <person name="Ramirez L."/>
            <person name="Alfaro M."/>
            <person name="Sun H."/>
            <person name="Tritt A."/>
            <person name="Yoshinaga Y."/>
            <person name="Zwiers L.-H."/>
            <person name="Turgeon B."/>
            <person name="Goodwin S."/>
            <person name="Spatafora J."/>
            <person name="Crous P."/>
            <person name="Grigoriev I."/>
        </authorList>
    </citation>
    <scope>NUCLEOTIDE SEQUENCE</scope>
    <source>
        <strain evidence="2">CBS 473.64</strain>
    </source>
</reference>
<sequence>MTGDTSGHSYPPQSPYGTFYRGVTSTTDGMKEYAPGDQRKIKGPVARTTMTSHSDQQKRGSNNNLSSPITMAALFPTKILFGPANHKMTCEFDGRNQHHCLLPGPWDPGEKMAWSWVVVSLFQGLMEGRSGDGLAVCLWVSRRRRMREWFDAA</sequence>
<keyword evidence="3" id="KW-1185">Reference proteome</keyword>
<dbReference type="EMBL" id="MU006779">
    <property type="protein sequence ID" value="KAF2643911.1"/>
    <property type="molecule type" value="Genomic_DNA"/>
</dbReference>
<evidence type="ECO:0000313" key="3">
    <source>
        <dbReference type="Proteomes" id="UP000799753"/>
    </source>
</evidence>
<dbReference type="Proteomes" id="UP000799753">
    <property type="component" value="Unassembled WGS sequence"/>
</dbReference>
<evidence type="ECO:0000256" key="1">
    <source>
        <dbReference type="SAM" id="MobiDB-lite"/>
    </source>
</evidence>
<gene>
    <name evidence="2" type="ORF">P280DRAFT_220145</name>
</gene>
<organism evidence="2 3">
    <name type="scientific">Massarina eburnea CBS 473.64</name>
    <dbReference type="NCBI Taxonomy" id="1395130"/>
    <lineage>
        <taxon>Eukaryota</taxon>
        <taxon>Fungi</taxon>
        <taxon>Dikarya</taxon>
        <taxon>Ascomycota</taxon>
        <taxon>Pezizomycotina</taxon>
        <taxon>Dothideomycetes</taxon>
        <taxon>Pleosporomycetidae</taxon>
        <taxon>Pleosporales</taxon>
        <taxon>Massarineae</taxon>
        <taxon>Massarinaceae</taxon>
        <taxon>Massarina</taxon>
    </lineage>
</organism>
<name>A0A6A6SAN9_9PLEO</name>
<proteinExistence type="predicted"/>
<protein>
    <submittedName>
        <fullName evidence="2">Uncharacterized protein</fullName>
    </submittedName>
</protein>
<evidence type="ECO:0000313" key="2">
    <source>
        <dbReference type="EMBL" id="KAF2643911.1"/>
    </source>
</evidence>
<feature type="region of interest" description="Disordered" evidence="1">
    <location>
        <begin position="1"/>
        <end position="67"/>
    </location>
</feature>
<dbReference type="AlphaFoldDB" id="A0A6A6SAN9"/>